<feature type="compositionally biased region" description="Polar residues" evidence="6">
    <location>
        <begin position="744"/>
        <end position="761"/>
    </location>
</feature>
<evidence type="ECO:0000256" key="4">
    <source>
        <dbReference type="ARBA" id="ARBA00022553"/>
    </source>
</evidence>
<evidence type="ECO:0000313" key="8">
    <source>
        <dbReference type="EMBL" id="KAL3869911.1"/>
    </source>
</evidence>
<keyword evidence="3" id="KW-0963">Cytoplasm</keyword>
<dbReference type="CDD" id="cd01215">
    <property type="entry name" value="PTB_Dab"/>
    <property type="match status" value="1"/>
</dbReference>
<dbReference type="EMBL" id="JBJQND010000008">
    <property type="protein sequence ID" value="KAL3869911.1"/>
    <property type="molecule type" value="Genomic_DNA"/>
</dbReference>
<dbReference type="GO" id="GO:0030154">
    <property type="term" value="P:cell differentiation"/>
    <property type="evidence" value="ECO:0007669"/>
    <property type="project" value="UniProtKB-KW"/>
</dbReference>
<evidence type="ECO:0000256" key="5">
    <source>
        <dbReference type="ARBA" id="ARBA00022782"/>
    </source>
</evidence>
<feature type="compositionally biased region" description="Polar residues" evidence="6">
    <location>
        <begin position="774"/>
        <end position="796"/>
    </location>
</feature>
<feature type="region of interest" description="Disordered" evidence="6">
    <location>
        <begin position="212"/>
        <end position="270"/>
    </location>
</feature>
<feature type="region of interest" description="Disordered" evidence="6">
    <location>
        <begin position="774"/>
        <end position="852"/>
    </location>
</feature>
<feature type="compositionally biased region" description="Polar residues" evidence="6">
    <location>
        <begin position="553"/>
        <end position="565"/>
    </location>
</feature>
<dbReference type="InterPro" id="IPR011993">
    <property type="entry name" value="PH-like_dom_sf"/>
</dbReference>
<keyword evidence="5" id="KW-0221">Differentiation</keyword>
<dbReference type="AlphaFoldDB" id="A0ABD3W8F3"/>
<name>A0ABD3W8F3_SINWO</name>
<dbReference type="Proteomes" id="UP001634394">
    <property type="component" value="Unassembled WGS sequence"/>
</dbReference>
<evidence type="ECO:0000313" key="9">
    <source>
        <dbReference type="Proteomes" id="UP001634394"/>
    </source>
</evidence>
<evidence type="ECO:0000256" key="3">
    <source>
        <dbReference type="ARBA" id="ARBA00022490"/>
    </source>
</evidence>
<feature type="compositionally biased region" description="Basic and acidic residues" evidence="6">
    <location>
        <begin position="212"/>
        <end position="222"/>
    </location>
</feature>
<comment type="subcellular location">
    <subcellularLocation>
        <location evidence="1">Cytoplasm</location>
    </subcellularLocation>
</comment>
<evidence type="ECO:0000259" key="7">
    <source>
        <dbReference type="PROSITE" id="PS01179"/>
    </source>
</evidence>
<organism evidence="8 9">
    <name type="scientific">Sinanodonta woodiana</name>
    <name type="common">Chinese pond mussel</name>
    <name type="synonym">Anodonta woodiana</name>
    <dbReference type="NCBI Taxonomy" id="1069815"/>
    <lineage>
        <taxon>Eukaryota</taxon>
        <taxon>Metazoa</taxon>
        <taxon>Spiralia</taxon>
        <taxon>Lophotrochozoa</taxon>
        <taxon>Mollusca</taxon>
        <taxon>Bivalvia</taxon>
        <taxon>Autobranchia</taxon>
        <taxon>Heteroconchia</taxon>
        <taxon>Palaeoheterodonta</taxon>
        <taxon>Unionida</taxon>
        <taxon>Unionoidea</taxon>
        <taxon>Unionidae</taxon>
        <taxon>Unioninae</taxon>
        <taxon>Sinanodonta</taxon>
    </lineage>
</organism>
<feature type="region of interest" description="Disordered" evidence="6">
    <location>
        <begin position="629"/>
        <end position="761"/>
    </location>
</feature>
<feature type="compositionally biased region" description="Polar residues" evidence="6">
    <location>
        <begin position="823"/>
        <end position="851"/>
    </location>
</feature>
<comment type="caution">
    <text evidence="8">The sequence shown here is derived from an EMBL/GenBank/DDBJ whole genome shotgun (WGS) entry which is preliminary data.</text>
</comment>
<sequence length="890" mass="96180">MSSSEIYSSLDSYTYGDSSTTTTVTTSTTNNNAMKKVWSKKGATPHYLAAQTWQGANSVLSSTSVSGKNLKNDPARFENPGLNFNAKVIGIDNVPSPRGDKMCQESMHKLKVAIKISGVHKQKIVINVSLEGVKIIDVRTQAVQHTHAVHKISFISRDMTDSRAFGYVYGVGDGTHKFFAIKTEKAAENLVLSLRDLFQVVFEMKKKEMVEAKKKQEDEKAVESTPENTSTEDVEEPIYQVPMKNKKTGDQTSPVPTNDATSKPEEATSNLVDLENELETIEQGIEQMNTLESMFDLKVDHASSSQSLPTPDPWGASGMQTQAETTSSSSSVLFSIGDPFAAPAATTSSSSSVLFSIGDPFAAPAAANQLPFSQPAFGQSAFSQPAFGQPAFSQPPPVGMFTPFPASAAASPFPFPTVPPRTGLPFQAAHTAFPGIPAQQNQQKSIILPVTSDPFADDPFALPNVNSAQQNVGPGLGFGDVLMPSVTKQQEVKQEAQNKPKDIFDDLVDIGTTNKVSKTPKDLFAEMKQPPKRSLNELKTNKVTELAPAKGALQQQASDPVQSTESKTDFSLFGESSDDPFNTSFEKHNSTTVSNNNPATPPLPWCRDFVTPDPFDVKLQTATSTFSRENVFGDDSFDLPSPDEPPPPLPSCNLVSDNLYQAPSPPPRPCTELSPSVIQNIPPAPPPRSKTCSVAYDTRNSQRSSESRADSTEFNCGTPTLPPRQNNQSSSPSYVPRPRPRKSVLSSSKDTNGENIETQNDFPLKLEVNAVKTNSTRQERTLSSSVIHDPFQTSDPFASVDPFSASDPFASDPFASDPFSPKSALSTQYTNDPFIGTSANLPSTPKHNGTSADVDPFTVFDKAFNADPFNFEKVSSSKSNKVKLKPPSGK</sequence>
<dbReference type="GO" id="GO:0005737">
    <property type="term" value="C:cytoplasm"/>
    <property type="evidence" value="ECO:0007669"/>
    <property type="project" value="UniProtKB-SubCell"/>
</dbReference>
<evidence type="ECO:0000256" key="6">
    <source>
        <dbReference type="SAM" id="MobiDB-lite"/>
    </source>
</evidence>
<feature type="compositionally biased region" description="Low complexity" evidence="6">
    <location>
        <begin position="723"/>
        <end position="736"/>
    </location>
</feature>
<feature type="compositionally biased region" description="Polar residues" evidence="6">
    <location>
        <begin position="579"/>
        <end position="598"/>
    </location>
</feature>
<dbReference type="PROSITE" id="PS01179">
    <property type="entry name" value="PID"/>
    <property type="match status" value="1"/>
</dbReference>
<reference evidence="8 9" key="1">
    <citation type="submission" date="2024-11" db="EMBL/GenBank/DDBJ databases">
        <title>Chromosome-level genome assembly of the freshwater bivalve Anodonta woodiana.</title>
        <authorList>
            <person name="Chen X."/>
        </authorList>
    </citation>
    <scope>NUCLEOTIDE SEQUENCE [LARGE SCALE GENOMIC DNA]</scope>
    <source>
        <strain evidence="8">MN2024</strain>
        <tissue evidence="8">Gills</tissue>
    </source>
</reference>
<evidence type="ECO:0000256" key="1">
    <source>
        <dbReference type="ARBA" id="ARBA00004496"/>
    </source>
</evidence>
<keyword evidence="4" id="KW-0597">Phosphoprotein</keyword>
<dbReference type="SUPFAM" id="SSF50729">
    <property type="entry name" value="PH domain-like"/>
    <property type="match status" value="1"/>
</dbReference>
<dbReference type="InterPro" id="IPR006020">
    <property type="entry name" value="PTB/PI_dom"/>
</dbReference>
<feature type="domain" description="PID" evidence="7">
    <location>
        <begin position="81"/>
        <end position="225"/>
    </location>
</feature>
<keyword evidence="9" id="KW-1185">Reference proteome</keyword>
<evidence type="ECO:0000256" key="2">
    <source>
        <dbReference type="ARBA" id="ARBA00022473"/>
    </source>
</evidence>
<proteinExistence type="predicted"/>
<feature type="compositionally biased region" description="Polar residues" evidence="6">
    <location>
        <begin position="250"/>
        <end position="270"/>
    </location>
</feature>
<gene>
    <name evidence="8" type="ORF">ACJMK2_042533</name>
</gene>
<feature type="region of interest" description="Disordered" evidence="6">
    <location>
        <begin position="547"/>
        <end position="605"/>
    </location>
</feature>
<dbReference type="PANTHER" id="PTHR47695">
    <property type="entry name" value="PID DOMAIN-CONTAINING PROTEIN"/>
    <property type="match status" value="1"/>
</dbReference>
<protein>
    <recommendedName>
        <fullName evidence="7">PID domain-containing protein</fullName>
    </recommendedName>
</protein>
<dbReference type="SMART" id="SM00462">
    <property type="entry name" value="PTB"/>
    <property type="match status" value="1"/>
</dbReference>
<dbReference type="InterPro" id="IPR048561">
    <property type="entry name" value="Dab_PTB"/>
</dbReference>
<dbReference type="Pfam" id="PF00640">
    <property type="entry name" value="PID"/>
    <property type="match status" value="1"/>
</dbReference>
<keyword evidence="2" id="KW-0217">Developmental protein</keyword>
<dbReference type="Gene3D" id="2.30.29.30">
    <property type="entry name" value="Pleckstrin-homology domain (PH domain)/Phosphotyrosine-binding domain (PTB)"/>
    <property type="match status" value="1"/>
</dbReference>
<feature type="region of interest" description="Disordered" evidence="6">
    <location>
        <begin position="302"/>
        <end position="325"/>
    </location>
</feature>
<accession>A0ABD3W8F3</accession>
<dbReference type="PANTHER" id="PTHR47695:SF3">
    <property type="entry name" value="PID DOMAIN-CONTAINING PROTEIN"/>
    <property type="match status" value="1"/>
</dbReference>